<dbReference type="RefSeq" id="WP_106762144.1">
    <property type="nucleotide sequence ID" value="NZ_PXNP01000053.1"/>
</dbReference>
<proteinExistence type="predicted"/>
<dbReference type="AlphaFoldDB" id="A0A2T1KDV1"/>
<protein>
    <submittedName>
        <fullName evidence="2">CDP-archaeol synthase</fullName>
    </submittedName>
</protein>
<reference evidence="2 3" key="1">
    <citation type="submission" date="2018-03" db="EMBL/GenBank/DDBJ databases">
        <title>Marinobacter brunus sp. nov., a marine bacterium of Gamma-proteobacteria isolated from the surface seawater of the South China Sea.</title>
        <authorList>
            <person name="Cheng H."/>
            <person name="Wu Y.-H."/>
            <person name="Xamxidin M."/>
            <person name="Xu X.-W."/>
        </authorList>
    </citation>
    <scope>NUCLEOTIDE SEQUENCE [LARGE SCALE GENOMIC DNA]</scope>
    <source>
        <strain evidence="2 3">NH169-3</strain>
    </source>
</reference>
<dbReference type="OrthoDB" id="8850121at2"/>
<dbReference type="Proteomes" id="UP000239866">
    <property type="component" value="Unassembled WGS sequence"/>
</dbReference>
<sequence length="160" mass="17524">MLLSLELFVMLVMANGSPVVVARLLHQRGNWPVDGGRRWRDGRPIFGASKTWRGLIAGTACCSLFAGLLGVGWLFGALFGLLALVGDLLSSFTKRRVGMPASARAAWLDQLPEAVLPMTLAWWWLNLPAWEAGAVSVLFALSNMLVSPLLYRLGIRKQPH</sequence>
<keyword evidence="1" id="KW-1133">Transmembrane helix</keyword>
<evidence type="ECO:0000256" key="1">
    <source>
        <dbReference type="SAM" id="Phobius"/>
    </source>
</evidence>
<dbReference type="EMBL" id="PXNP01000053">
    <property type="protein sequence ID" value="PSF08218.1"/>
    <property type="molecule type" value="Genomic_DNA"/>
</dbReference>
<accession>A0A2T1KDV1</accession>
<feature type="transmembrane region" description="Helical" evidence="1">
    <location>
        <begin position="130"/>
        <end position="151"/>
    </location>
</feature>
<keyword evidence="1" id="KW-0812">Transmembrane</keyword>
<comment type="caution">
    <text evidence="2">The sequence shown here is derived from an EMBL/GenBank/DDBJ whole genome shotgun (WGS) entry which is preliminary data.</text>
</comment>
<dbReference type="Pfam" id="PF01864">
    <property type="entry name" value="CarS-like"/>
    <property type="match status" value="2"/>
</dbReference>
<evidence type="ECO:0000313" key="2">
    <source>
        <dbReference type="EMBL" id="PSF08218.1"/>
    </source>
</evidence>
<dbReference type="PANTHER" id="PTHR39650:SF1">
    <property type="entry name" value="CDP-ARCHAEOL SYNTHASE"/>
    <property type="match status" value="1"/>
</dbReference>
<name>A0A2T1KDV1_9GAMM</name>
<dbReference type="InterPro" id="IPR032690">
    <property type="entry name" value="CarS"/>
</dbReference>
<organism evidence="2 3">
    <name type="scientific">Marinobacter fuscus</name>
    <dbReference type="NCBI Taxonomy" id="2109942"/>
    <lineage>
        <taxon>Bacteria</taxon>
        <taxon>Pseudomonadati</taxon>
        <taxon>Pseudomonadota</taxon>
        <taxon>Gammaproteobacteria</taxon>
        <taxon>Pseudomonadales</taxon>
        <taxon>Marinobacteraceae</taxon>
        <taxon>Marinobacter</taxon>
    </lineage>
</organism>
<keyword evidence="1" id="KW-0472">Membrane</keyword>
<feature type="transmembrane region" description="Helical" evidence="1">
    <location>
        <begin position="55"/>
        <end position="85"/>
    </location>
</feature>
<keyword evidence="3" id="KW-1185">Reference proteome</keyword>
<gene>
    <name evidence="2" type="ORF">C7H09_08605</name>
</gene>
<evidence type="ECO:0000313" key="3">
    <source>
        <dbReference type="Proteomes" id="UP000239866"/>
    </source>
</evidence>
<dbReference type="PANTHER" id="PTHR39650">
    <property type="entry name" value="CDP-ARCHAEOL SYNTHASE"/>
    <property type="match status" value="1"/>
</dbReference>